<feature type="transmembrane region" description="Helical" evidence="6">
    <location>
        <begin position="406"/>
        <end position="424"/>
    </location>
</feature>
<dbReference type="Proteomes" id="UP001642464">
    <property type="component" value="Unassembled WGS sequence"/>
</dbReference>
<comment type="subcellular location">
    <subcellularLocation>
        <location evidence="1">Membrane</location>
        <topology evidence="1">Multi-pass membrane protein</topology>
    </subcellularLocation>
</comment>
<feature type="region of interest" description="Disordered" evidence="5">
    <location>
        <begin position="117"/>
        <end position="145"/>
    </location>
</feature>
<feature type="domain" description="Amino acid transporter transmembrane" evidence="7">
    <location>
        <begin position="208"/>
        <end position="360"/>
    </location>
</feature>
<dbReference type="EMBL" id="CAXAMM010043239">
    <property type="protein sequence ID" value="CAK9109184.1"/>
    <property type="molecule type" value="Genomic_DNA"/>
</dbReference>
<proteinExistence type="predicted"/>
<evidence type="ECO:0000256" key="6">
    <source>
        <dbReference type="SAM" id="Phobius"/>
    </source>
</evidence>
<protein>
    <recommendedName>
        <fullName evidence="7">Amino acid transporter transmembrane domain-containing protein</fullName>
    </recommendedName>
</protein>
<sequence length="838" mass="90952">MSEFLRGDVVTGSRDLPELCEGCPDDDVGGAGKAITESNLKGVINLSAATMGCSILALPQVFAHCGMTRAGHTELEYGVLADLFVAAHLDHVERRRRWSMDFTIGAMDGLVKTWRNQRRPAVDSDGSTDGDRRAPERRDGRDSGKELDRWEDLAAVLGNSLQAFVQRTVKPVLAVKPARHGETRGETGGPATEDENLGMPPERVLSLIVLVVFPLACQKSLHSLTSISMISFVCLAYFFGVLLVRLAHRAPRRNDGGFGGAVVVRTDMPLFWQGPPVLLMSFLCHTTMLQLDAELCTEAKAKVSSVIRLVVLGLALPVYATVGAGGFWLKGPKVSANVLQDFTQDPWMAAARLTLGVMPLGHGDATVMWWNVAKLATAVITLRESLVSLAPSRLWRKRLRSWHGRAALSLATLVLGAVAAFATSEFTDGAVGHGVTAIPSLTTVLSLLGSTVGVLFSRLVGWMLGWVAIWRDDLEEPLLPSTPGRAESWAEGSIQVPRSDMEWLRQWLLGRKLEQPNFGTPRVDEVDVVGVSGENSVGPGPGQLTAVMIGMETKSRLLCGVVFTGGLFVGGAVPSRDDDGRDWATAASSYQTSYPGDEPSRSEIPVLAPPFVRITGTFVRAKKMEGTIDKEGKHWLLTFKLLSQILALLILDDLDVVCDNVVHWVVSDRRLPTTDVNWTSSMDCNSSVWVTKDQREAGLKYLVEKHARQGAAITARTLSGLMANGEEEAKREEAEKSQKRQREGEVDELKAEMAKLEETAQAAAPSRWLARQAEAAKDAKAKKPMIVVKKPKLHETTEEDPPSSASAPLESSVTEAAPEAGLLGGYESEEDEDEEDDD</sequence>
<feature type="compositionally biased region" description="Basic and acidic residues" evidence="5">
    <location>
        <begin position="129"/>
        <end position="145"/>
    </location>
</feature>
<gene>
    <name evidence="8" type="ORF">SCF082_LOCUS50746</name>
</gene>
<evidence type="ECO:0000256" key="2">
    <source>
        <dbReference type="ARBA" id="ARBA00022692"/>
    </source>
</evidence>
<feature type="compositionally biased region" description="Low complexity" evidence="5">
    <location>
        <begin position="802"/>
        <end position="812"/>
    </location>
</feature>
<feature type="compositionally biased region" description="Acidic residues" evidence="5">
    <location>
        <begin position="827"/>
        <end position="838"/>
    </location>
</feature>
<feature type="transmembrane region" description="Helical" evidence="6">
    <location>
        <begin position="309"/>
        <end position="329"/>
    </location>
</feature>
<keyword evidence="3 6" id="KW-1133">Transmembrane helix</keyword>
<feature type="region of interest" description="Disordered" evidence="5">
    <location>
        <begin position="725"/>
        <end position="838"/>
    </location>
</feature>
<dbReference type="InterPro" id="IPR013057">
    <property type="entry name" value="AA_transpt_TM"/>
</dbReference>
<feature type="region of interest" description="Disordered" evidence="5">
    <location>
        <begin position="177"/>
        <end position="197"/>
    </location>
</feature>
<accession>A0ABP0SA09</accession>
<dbReference type="Pfam" id="PF01490">
    <property type="entry name" value="Aa_trans"/>
    <property type="match status" value="1"/>
</dbReference>
<keyword evidence="4 6" id="KW-0472">Membrane</keyword>
<evidence type="ECO:0000313" key="9">
    <source>
        <dbReference type="Proteomes" id="UP001642464"/>
    </source>
</evidence>
<dbReference type="PANTHER" id="PTHR22950:SF652">
    <property type="entry name" value="TRANSMEMBRANE AMINO ACID TRANSPORTER FAMILY PROTEIN"/>
    <property type="match status" value="1"/>
</dbReference>
<keyword evidence="2 6" id="KW-0812">Transmembrane</keyword>
<feature type="transmembrane region" description="Helical" evidence="6">
    <location>
        <begin position="444"/>
        <end position="469"/>
    </location>
</feature>
<name>A0ABP0SA09_9DINO</name>
<evidence type="ECO:0000256" key="3">
    <source>
        <dbReference type="ARBA" id="ARBA00022989"/>
    </source>
</evidence>
<keyword evidence="9" id="KW-1185">Reference proteome</keyword>
<evidence type="ECO:0000256" key="4">
    <source>
        <dbReference type="ARBA" id="ARBA00023136"/>
    </source>
</evidence>
<reference evidence="8 9" key="1">
    <citation type="submission" date="2024-02" db="EMBL/GenBank/DDBJ databases">
        <authorList>
            <person name="Chen Y."/>
            <person name="Shah S."/>
            <person name="Dougan E. K."/>
            <person name="Thang M."/>
            <person name="Chan C."/>
        </authorList>
    </citation>
    <scope>NUCLEOTIDE SEQUENCE [LARGE SCALE GENOMIC DNA]</scope>
</reference>
<evidence type="ECO:0000256" key="5">
    <source>
        <dbReference type="SAM" id="MobiDB-lite"/>
    </source>
</evidence>
<feature type="compositionally biased region" description="Basic and acidic residues" evidence="5">
    <location>
        <begin position="727"/>
        <end position="758"/>
    </location>
</feature>
<evidence type="ECO:0000259" key="7">
    <source>
        <dbReference type="Pfam" id="PF01490"/>
    </source>
</evidence>
<evidence type="ECO:0000313" key="8">
    <source>
        <dbReference type="EMBL" id="CAK9109184.1"/>
    </source>
</evidence>
<dbReference type="PANTHER" id="PTHR22950">
    <property type="entry name" value="AMINO ACID TRANSPORTER"/>
    <property type="match status" value="1"/>
</dbReference>
<comment type="caution">
    <text evidence="8">The sequence shown here is derived from an EMBL/GenBank/DDBJ whole genome shotgun (WGS) entry which is preliminary data.</text>
</comment>
<organism evidence="8 9">
    <name type="scientific">Durusdinium trenchii</name>
    <dbReference type="NCBI Taxonomy" id="1381693"/>
    <lineage>
        <taxon>Eukaryota</taxon>
        <taxon>Sar</taxon>
        <taxon>Alveolata</taxon>
        <taxon>Dinophyceae</taxon>
        <taxon>Suessiales</taxon>
        <taxon>Symbiodiniaceae</taxon>
        <taxon>Durusdinium</taxon>
    </lineage>
</organism>
<evidence type="ECO:0000256" key="1">
    <source>
        <dbReference type="ARBA" id="ARBA00004141"/>
    </source>
</evidence>
<feature type="transmembrane region" description="Helical" evidence="6">
    <location>
        <begin position="227"/>
        <end position="247"/>
    </location>
</feature>